<evidence type="ECO:0000313" key="2">
    <source>
        <dbReference type="EMBL" id="MBR0657750.1"/>
    </source>
</evidence>
<evidence type="ECO:0000313" key="5">
    <source>
        <dbReference type="Proteomes" id="UP001138708"/>
    </source>
</evidence>
<dbReference type="EMBL" id="JAAEDK010000001">
    <property type="protein sequence ID" value="MBR0657750.1"/>
    <property type="molecule type" value="Genomic_DNA"/>
</dbReference>
<evidence type="ECO:0000256" key="1">
    <source>
        <dbReference type="SAM" id="Phobius"/>
    </source>
</evidence>
<gene>
    <name evidence="3" type="ORF">GWK15_18770</name>
    <name evidence="2" type="ORF">GXW75_00705</name>
</gene>
<comment type="caution">
    <text evidence="2">The sequence shown here is derived from an EMBL/GenBank/DDBJ whole genome shotgun (WGS) entry which is preliminary data.</text>
</comment>
<reference evidence="2" key="1">
    <citation type="submission" date="2020-01" db="EMBL/GenBank/DDBJ databases">
        <authorList>
            <person name="Rat A."/>
        </authorList>
    </citation>
    <scope>NUCLEOTIDE SEQUENCE</scope>
    <source>
        <strain evidence="2">LMG 31161</strain>
    </source>
</reference>
<keyword evidence="1" id="KW-0812">Transmembrane</keyword>
<reference evidence="3 4" key="2">
    <citation type="submission" date="2020-02" db="EMBL/GenBank/DDBJ databases">
        <authorList>
            <person name="Sun Q."/>
            <person name="Inoue M."/>
        </authorList>
    </citation>
    <scope>NUCLEOTIDE SEQUENCE [LARGE SCALE GENOMIC DNA]</scope>
    <source>
        <strain evidence="3 4">KCTC 22478</strain>
    </source>
</reference>
<evidence type="ECO:0000313" key="4">
    <source>
        <dbReference type="Proteomes" id="UP000746741"/>
    </source>
</evidence>
<keyword evidence="1" id="KW-0472">Membrane</keyword>
<dbReference type="EMBL" id="JAAVUP010000006">
    <property type="protein sequence ID" value="NKE19006.1"/>
    <property type="molecule type" value="Genomic_DNA"/>
</dbReference>
<protein>
    <recommendedName>
        <fullName evidence="6">DUF4149 domain-containing protein</fullName>
    </recommendedName>
</protein>
<dbReference type="Proteomes" id="UP000746741">
    <property type="component" value="Unassembled WGS sequence"/>
</dbReference>
<organism evidence="2 5">
    <name type="scientific">Neoroseomonas oryzicola</name>
    <dbReference type="NCBI Taxonomy" id="535904"/>
    <lineage>
        <taxon>Bacteria</taxon>
        <taxon>Pseudomonadati</taxon>
        <taxon>Pseudomonadota</taxon>
        <taxon>Alphaproteobacteria</taxon>
        <taxon>Acetobacterales</taxon>
        <taxon>Acetobacteraceae</taxon>
        <taxon>Neoroseomonas</taxon>
    </lineage>
</organism>
<evidence type="ECO:0000313" key="3">
    <source>
        <dbReference type="EMBL" id="NKE19006.1"/>
    </source>
</evidence>
<dbReference type="AlphaFoldDB" id="A0A9X9WBP0"/>
<proteinExistence type="predicted"/>
<dbReference type="RefSeq" id="WP_168042906.1">
    <property type="nucleotide sequence ID" value="NZ_JAAEDK010000001.1"/>
</dbReference>
<sequence length="143" mass="15529">MARFDIPLLVTVILLFPMLYFAIASLTFYFRKFDDPIVTWMLRGLFNVYFLAVAVCCALGAVVFAAAGRPSVAFGFGVLVACAVVARPWFLRRVDEQVRARDAGDRGATGRLRRLQLGGIVYNAIQAATVIGSIPAIFAPPAA</sequence>
<name>A0A9X9WBP0_9PROT</name>
<feature type="transmembrane region" description="Helical" evidence="1">
    <location>
        <begin position="72"/>
        <end position="91"/>
    </location>
</feature>
<feature type="transmembrane region" description="Helical" evidence="1">
    <location>
        <begin position="120"/>
        <end position="139"/>
    </location>
</feature>
<feature type="transmembrane region" description="Helical" evidence="1">
    <location>
        <begin position="6"/>
        <end position="30"/>
    </location>
</feature>
<dbReference type="Proteomes" id="UP001138708">
    <property type="component" value="Unassembled WGS sequence"/>
</dbReference>
<evidence type="ECO:0008006" key="6">
    <source>
        <dbReference type="Google" id="ProtNLM"/>
    </source>
</evidence>
<feature type="transmembrane region" description="Helical" evidence="1">
    <location>
        <begin position="42"/>
        <end position="66"/>
    </location>
</feature>
<keyword evidence="4" id="KW-1185">Reference proteome</keyword>
<keyword evidence="1" id="KW-1133">Transmembrane helix</keyword>
<reference evidence="2" key="3">
    <citation type="journal article" date="2021" name="Syst. Appl. Microbiol.">
        <title>Roseomonas hellenica sp. nov., isolated from roots of wild-growing Alkanna tinctoria.</title>
        <authorList>
            <person name="Rat A."/>
            <person name="Naranjo H.D."/>
            <person name="Lebbe L."/>
            <person name="Cnockaert M."/>
            <person name="Krigas N."/>
            <person name="Grigoriadou K."/>
            <person name="Maloupa E."/>
            <person name="Willems A."/>
        </authorList>
    </citation>
    <scope>NUCLEOTIDE SEQUENCE</scope>
    <source>
        <strain evidence="2">LMG 31161</strain>
    </source>
</reference>
<accession>A0A9X9WBP0</accession>